<accession>A0A5B8VBH3</accession>
<dbReference type="EMBL" id="CP042435">
    <property type="protein sequence ID" value="QEC68271.1"/>
    <property type="molecule type" value="Genomic_DNA"/>
</dbReference>
<evidence type="ECO:0000313" key="3">
    <source>
        <dbReference type="Proteomes" id="UP000321533"/>
    </source>
</evidence>
<feature type="transmembrane region" description="Helical" evidence="1">
    <location>
        <begin position="69"/>
        <end position="88"/>
    </location>
</feature>
<evidence type="ECO:0000313" key="2">
    <source>
        <dbReference type="EMBL" id="QEC68271.1"/>
    </source>
</evidence>
<evidence type="ECO:0008006" key="4">
    <source>
        <dbReference type="Google" id="ProtNLM"/>
    </source>
</evidence>
<dbReference type="RefSeq" id="WP_147190109.1">
    <property type="nucleotide sequence ID" value="NZ_CP042435.1"/>
</dbReference>
<feature type="transmembrane region" description="Helical" evidence="1">
    <location>
        <begin position="9"/>
        <end position="27"/>
    </location>
</feature>
<sequence>MKEDTISRIAVVILAIILAIFGVYHLMYPGNMITFIPSFLPGGIIWVYITGIALILAAIAFIAHKMVKLAGYLLALLLIIIVLTFHLPNYLNAGDPDLKTSSFIDILQNLAMAAFAMYIASNAKKI</sequence>
<feature type="transmembrane region" description="Helical" evidence="1">
    <location>
        <begin position="39"/>
        <end position="62"/>
    </location>
</feature>
<gene>
    <name evidence="2" type="ORF">FRZ67_13540</name>
</gene>
<keyword evidence="1" id="KW-0812">Transmembrane</keyword>
<organism evidence="2 3">
    <name type="scientific">Panacibacter ginsenosidivorans</name>
    <dbReference type="NCBI Taxonomy" id="1813871"/>
    <lineage>
        <taxon>Bacteria</taxon>
        <taxon>Pseudomonadati</taxon>
        <taxon>Bacteroidota</taxon>
        <taxon>Chitinophagia</taxon>
        <taxon>Chitinophagales</taxon>
        <taxon>Chitinophagaceae</taxon>
        <taxon>Panacibacter</taxon>
    </lineage>
</organism>
<dbReference type="KEGG" id="pgin:FRZ67_13540"/>
<keyword evidence="1" id="KW-1133">Transmembrane helix</keyword>
<dbReference type="AlphaFoldDB" id="A0A5B8VBH3"/>
<evidence type="ECO:0000256" key="1">
    <source>
        <dbReference type="SAM" id="Phobius"/>
    </source>
</evidence>
<feature type="transmembrane region" description="Helical" evidence="1">
    <location>
        <begin position="100"/>
        <end position="120"/>
    </location>
</feature>
<dbReference type="Proteomes" id="UP000321533">
    <property type="component" value="Chromosome"/>
</dbReference>
<keyword evidence="1" id="KW-0472">Membrane</keyword>
<dbReference type="OrthoDB" id="676045at2"/>
<proteinExistence type="predicted"/>
<reference evidence="2 3" key="1">
    <citation type="journal article" date="2016" name="Int. J. Syst. Evol. Microbiol.">
        <title>Panacibacter ginsenosidivorans gen. nov., sp. nov., with ginsenoside converting activity isolated from soil of a ginseng field.</title>
        <authorList>
            <person name="Siddiqi M.Z."/>
            <person name="Muhammad Shafi S."/>
            <person name="Choi K.D."/>
            <person name="Im W.T."/>
        </authorList>
    </citation>
    <scope>NUCLEOTIDE SEQUENCE [LARGE SCALE GENOMIC DNA]</scope>
    <source>
        <strain evidence="2 3">Gsoil1550</strain>
    </source>
</reference>
<protein>
    <recommendedName>
        <fullName evidence="4">DoxX family protein</fullName>
    </recommendedName>
</protein>
<name>A0A5B8VBH3_9BACT</name>
<keyword evidence="3" id="KW-1185">Reference proteome</keyword>